<keyword evidence="4" id="KW-0808">Transferase</keyword>
<feature type="domain" description="Protein kinase" evidence="9">
    <location>
        <begin position="29"/>
        <end position="355"/>
    </location>
</feature>
<name>H8X8R5_CANO9</name>
<protein>
    <submittedName>
        <fullName evidence="10">Serine/threonine/tyrosine (Dual-specificity) kinase</fullName>
    </submittedName>
</protein>
<dbReference type="InterPro" id="IPR039192">
    <property type="entry name" value="STKc_GSK3"/>
</dbReference>
<gene>
    <name evidence="10" type="ORF">CORT_0F03160</name>
</gene>
<dbReference type="AlphaFoldDB" id="H8X8R5"/>
<evidence type="ECO:0000256" key="5">
    <source>
        <dbReference type="ARBA" id="ARBA00022741"/>
    </source>
</evidence>
<dbReference type="OrthoDB" id="272141at2759"/>
<dbReference type="HOGENOM" id="CLU_000288_181_20_1"/>
<dbReference type="GO" id="GO:0004674">
    <property type="term" value="F:protein serine/threonine kinase activity"/>
    <property type="evidence" value="ECO:0007669"/>
    <property type="project" value="UniProtKB-KW"/>
</dbReference>
<dbReference type="InterPro" id="IPR011009">
    <property type="entry name" value="Kinase-like_dom_sf"/>
</dbReference>
<dbReference type="GO" id="GO:0004712">
    <property type="term" value="F:protein serine/threonine/tyrosine kinase activity"/>
    <property type="evidence" value="ECO:0007669"/>
    <property type="project" value="TreeGrafter"/>
</dbReference>
<dbReference type="Proteomes" id="UP000005018">
    <property type="component" value="Chromosome 6"/>
</dbReference>
<dbReference type="KEGG" id="cot:CORT_0F03160"/>
<dbReference type="InterPro" id="IPR050591">
    <property type="entry name" value="GSK-3"/>
</dbReference>
<evidence type="ECO:0000256" key="2">
    <source>
        <dbReference type="ARBA" id="ARBA00006485"/>
    </source>
</evidence>
<dbReference type="SMART" id="SM00220">
    <property type="entry name" value="S_TKc"/>
    <property type="match status" value="1"/>
</dbReference>
<comment type="similarity">
    <text evidence="1">Belongs to the protein kinase superfamily. CMGC Ser/Thr protein kinase family. GSK-3 subfamily.</text>
</comment>
<evidence type="ECO:0000256" key="3">
    <source>
        <dbReference type="ARBA" id="ARBA00022527"/>
    </source>
</evidence>
<comment type="similarity">
    <text evidence="2">Belongs to the protein kinase superfamily. CMGC Ser/Thr protein kinase family. CDC2/CDKX subfamily.</text>
</comment>
<keyword evidence="5" id="KW-0547">Nucleotide-binding</keyword>
<evidence type="ECO:0000313" key="10">
    <source>
        <dbReference type="EMBL" id="CCG24540.1"/>
    </source>
</evidence>
<dbReference type="FunFam" id="1.10.510.10:FF:000624">
    <property type="entry name" value="Mitogen-activated protein kinase"/>
    <property type="match status" value="1"/>
</dbReference>
<keyword evidence="6 10" id="KW-0418">Kinase</keyword>
<reference evidence="10 11" key="1">
    <citation type="journal article" date="2012" name="PLoS ONE">
        <title>Sequence and analysis of the genome of the pathogenic yeast Candida orthopsilosis.</title>
        <authorList>
            <person name="Riccombeni A."/>
            <person name="Vidanes G."/>
            <person name="Proux-Wera E."/>
            <person name="Wolfe K.H."/>
            <person name="Butler G."/>
        </authorList>
    </citation>
    <scope>NUCLEOTIDE SEQUENCE [LARGE SCALE GENOMIC DNA]</scope>
    <source>
        <strain evidence="10 11">Co 90-125</strain>
    </source>
</reference>
<feature type="region of interest" description="Disordered" evidence="8">
    <location>
        <begin position="55"/>
        <end position="84"/>
    </location>
</feature>
<sequence>MAHPVGVLKEYTLPQVVNNKTSTSSKMTIREYKKIGEGAFGTVVEAVLRYADNNSSSSSSSFSPPPPSESAVNGSFKESKSNGSHKDGWLGPFAIKRVPAQTEYKSRELEILRVVHHPNIVSLRFFFDKKSSADDKVYQNLVMECLPSTLQSEIKFYRQSKYTIPYPHMKAYTFQLARAMLYLHGLGVSHRDIKPSNILVDPNTIQLKICDFGSAKKLEPNQPSVSYICSRYYRAPELIVGCSLYTTKIDIWGLGCVIAEMFLGKPIFQGTSPETQLKEIAKLLGPPPNTFFFKSNPQYRGNMYTTRLFSCTVEERFRQIFSNSPPDAIDLLMKILVYDPEQRASPRKVLVQPFFNELKNQDFKVYPRGASEPIILDLFNFSDFELELLGPYKNELGLV</sequence>
<dbReference type="InterPro" id="IPR000719">
    <property type="entry name" value="Prot_kinase_dom"/>
</dbReference>
<dbReference type="PROSITE" id="PS50011">
    <property type="entry name" value="PROTEIN_KINASE_DOM"/>
    <property type="match status" value="1"/>
</dbReference>
<proteinExistence type="inferred from homology"/>
<evidence type="ECO:0000256" key="6">
    <source>
        <dbReference type="ARBA" id="ARBA00022777"/>
    </source>
</evidence>
<evidence type="ECO:0000313" key="11">
    <source>
        <dbReference type="Proteomes" id="UP000005018"/>
    </source>
</evidence>
<dbReference type="SUPFAM" id="SSF56112">
    <property type="entry name" value="Protein kinase-like (PK-like)"/>
    <property type="match status" value="1"/>
</dbReference>
<evidence type="ECO:0000256" key="4">
    <source>
        <dbReference type="ARBA" id="ARBA00022679"/>
    </source>
</evidence>
<dbReference type="PANTHER" id="PTHR24057:SF4">
    <property type="entry name" value="PROTEIN KINASE MCK1"/>
    <property type="match status" value="1"/>
</dbReference>
<dbReference type="GO" id="GO:0005737">
    <property type="term" value="C:cytoplasm"/>
    <property type="evidence" value="ECO:0007669"/>
    <property type="project" value="TreeGrafter"/>
</dbReference>
<keyword evidence="7" id="KW-0067">ATP-binding</keyword>
<dbReference type="EMBL" id="HE681724">
    <property type="protein sequence ID" value="CCG24540.1"/>
    <property type="molecule type" value="Genomic_DNA"/>
</dbReference>
<dbReference type="eggNOG" id="KOG0658">
    <property type="taxonomic scope" value="Eukaryota"/>
</dbReference>
<evidence type="ECO:0000256" key="1">
    <source>
        <dbReference type="ARBA" id="ARBA00005527"/>
    </source>
</evidence>
<dbReference type="PROSITE" id="PS00108">
    <property type="entry name" value="PROTEIN_KINASE_ST"/>
    <property type="match status" value="1"/>
</dbReference>
<dbReference type="Gene3D" id="1.10.510.10">
    <property type="entry name" value="Transferase(Phosphotransferase) domain 1"/>
    <property type="match status" value="1"/>
</dbReference>
<dbReference type="GO" id="GO:0030154">
    <property type="term" value="P:cell differentiation"/>
    <property type="evidence" value="ECO:0007669"/>
    <property type="project" value="TreeGrafter"/>
</dbReference>
<dbReference type="CDD" id="cd14137">
    <property type="entry name" value="STKc_GSK3"/>
    <property type="match status" value="1"/>
</dbReference>
<organism evidence="10 11">
    <name type="scientific">Candida orthopsilosis (strain 90-125)</name>
    <name type="common">Yeast</name>
    <dbReference type="NCBI Taxonomy" id="1136231"/>
    <lineage>
        <taxon>Eukaryota</taxon>
        <taxon>Fungi</taxon>
        <taxon>Dikarya</taxon>
        <taxon>Ascomycota</taxon>
        <taxon>Saccharomycotina</taxon>
        <taxon>Pichiomycetes</taxon>
        <taxon>Debaryomycetaceae</taxon>
        <taxon>Candida/Lodderomyces clade</taxon>
        <taxon>Candida</taxon>
    </lineage>
</organism>
<evidence type="ECO:0000256" key="8">
    <source>
        <dbReference type="SAM" id="MobiDB-lite"/>
    </source>
</evidence>
<dbReference type="Pfam" id="PF00069">
    <property type="entry name" value="Pkinase"/>
    <property type="match status" value="1"/>
</dbReference>
<dbReference type="RefSeq" id="XP_003870669.1">
    <property type="nucleotide sequence ID" value="XM_003870620.1"/>
</dbReference>
<dbReference type="GO" id="GO:0007165">
    <property type="term" value="P:signal transduction"/>
    <property type="evidence" value="ECO:0007669"/>
    <property type="project" value="TreeGrafter"/>
</dbReference>
<keyword evidence="3" id="KW-0723">Serine/threonine-protein kinase</keyword>
<dbReference type="GO" id="GO:0005634">
    <property type="term" value="C:nucleus"/>
    <property type="evidence" value="ECO:0007669"/>
    <property type="project" value="TreeGrafter"/>
</dbReference>
<dbReference type="PANTHER" id="PTHR24057">
    <property type="entry name" value="GLYCOGEN SYNTHASE KINASE-3 ALPHA"/>
    <property type="match status" value="1"/>
</dbReference>
<accession>H8X8R5</accession>
<dbReference type="GO" id="GO:0005524">
    <property type="term" value="F:ATP binding"/>
    <property type="evidence" value="ECO:0007669"/>
    <property type="project" value="UniProtKB-KW"/>
</dbReference>
<evidence type="ECO:0000256" key="7">
    <source>
        <dbReference type="ARBA" id="ARBA00022840"/>
    </source>
</evidence>
<keyword evidence="11" id="KW-1185">Reference proteome</keyword>
<dbReference type="GeneID" id="14541656"/>
<dbReference type="Gene3D" id="3.30.200.20">
    <property type="entry name" value="Phosphorylase Kinase, domain 1"/>
    <property type="match status" value="1"/>
</dbReference>
<evidence type="ECO:0000259" key="9">
    <source>
        <dbReference type="PROSITE" id="PS50011"/>
    </source>
</evidence>
<dbReference type="InterPro" id="IPR008271">
    <property type="entry name" value="Ser/Thr_kinase_AS"/>
</dbReference>